<reference evidence="6" key="1">
    <citation type="submission" date="2024-02" db="UniProtKB">
        <authorList>
            <consortium name="WormBaseParasite"/>
        </authorList>
    </citation>
    <scope>IDENTIFICATION</scope>
</reference>
<accession>A0AAF3F4H6</accession>
<protein>
    <recommendedName>
        <fullName evidence="2">Dymeclin</fullName>
    </recommendedName>
</protein>
<dbReference type="PANTHER" id="PTHR12895">
    <property type="entry name" value="DYMECLIN"/>
    <property type="match status" value="1"/>
</dbReference>
<evidence type="ECO:0000256" key="3">
    <source>
        <dbReference type="ARBA" id="ARBA00022707"/>
    </source>
</evidence>
<organism evidence="5 6">
    <name type="scientific">Mesorhabditis belari</name>
    <dbReference type="NCBI Taxonomy" id="2138241"/>
    <lineage>
        <taxon>Eukaryota</taxon>
        <taxon>Metazoa</taxon>
        <taxon>Ecdysozoa</taxon>
        <taxon>Nematoda</taxon>
        <taxon>Chromadorea</taxon>
        <taxon>Rhabditida</taxon>
        <taxon>Rhabditina</taxon>
        <taxon>Rhabditomorpha</taxon>
        <taxon>Rhabditoidea</taxon>
        <taxon>Rhabditidae</taxon>
        <taxon>Mesorhabditinae</taxon>
        <taxon>Mesorhabditis</taxon>
    </lineage>
</organism>
<evidence type="ECO:0000313" key="5">
    <source>
        <dbReference type="Proteomes" id="UP000887575"/>
    </source>
</evidence>
<dbReference type="PANTHER" id="PTHR12895:SF9">
    <property type="entry name" value="DYMECLIN"/>
    <property type="match status" value="1"/>
</dbReference>
<dbReference type="WBParaSite" id="MBELARI_LOCUS21461">
    <property type="protein sequence ID" value="MBELARI_LOCUS21461"/>
    <property type="gene ID" value="MBELARI_LOCUS21461"/>
</dbReference>
<sequence length="656" mass="75317">MGGVVSSTTKLEDNEALKKFCGAKEITDDTFWNDLFTFHLEIDERDSEIIKQVDRIAQNFVESLIDNSQVSRNLSGFLHKFFEMVDELLSSLVEEKKKLTFQVVNALTILHYVIKYSCQRLPEDELIKVYQYSIEPSVVETDSYCLLQKLIHHLVDLIIRMPTNDLTVPIQIEAVRTCLAILSSQLYKDELLQKSQVFNYFLLEKTEETSTIFIKVLLTNYLVHNEEYLGPNQIKKPESIVLGLAGSLWNMVTLAAGLDDSEETQQPALSLGSLSLLLALALACHNSQEKNPFKETLAQFQNSQEISTMPTPIITFKLDYNALYERLCSTVEQEPPMLLLYMLLHRNIGFRNYVLSRINLEKLVLPVLKILHNGANSQSANAHHMYLALIAVLILSEDDFFCKIIHETMVKGDWIDSDRPIGDISLGGLTILVFIRTLQKNAIRTKDRYLHTNSLAALANLASAFKNLNPVVCQKMVGLLELLTKRHAKLVELLRESLETQTDEGQNNYSDDITVLEEGIRTLLEIINTVLTSRLRYNANLIYTLLYHRKLFDNLKDHPMFQDLLKNIWSVIEHFSTKIEGISDGTSSIMNAIDDEVLIWRTDRLQKFPDLKFRYVEDENTIDFFVPYVWRLVFEHSGLRFEPSRVKVFNALLVIK</sequence>
<evidence type="ECO:0000256" key="2">
    <source>
        <dbReference type="ARBA" id="ARBA00015736"/>
    </source>
</evidence>
<dbReference type="GO" id="GO:0005794">
    <property type="term" value="C:Golgi apparatus"/>
    <property type="evidence" value="ECO:0007669"/>
    <property type="project" value="TreeGrafter"/>
</dbReference>
<comment type="similarity">
    <text evidence="1">Belongs to the dymeclin family.</text>
</comment>
<dbReference type="AlphaFoldDB" id="A0AAF3F4H6"/>
<proteinExistence type="inferred from homology"/>
<keyword evidence="4" id="KW-0449">Lipoprotein</keyword>
<keyword evidence="5" id="KW-1185">Reference proteome</keyword>
<evidence type="ECO:0000313" key="6">
    <source>
        <dbReference type="WBParaSite" id="MBELARI_LOCUS21461"/>
    </source>
</evidence>
<dbReference type="Pfam" id="PF09742">
    <property type="entry name" value="Dymeclin"/>
    <property type="match status" value="1"/>
</dbReference>
<evidence type="ECO:0000256" key="1">
    <source>
        <dbReference type="ARBA" id="ARBA00010603"/>
    </source>
</evidence>
<keyword evidence="3" id="KW-0519">Myristate</keyword>
<dbReference type="Proteomes" id="UP000887575">
    <property type="component" value="Unassembled WGS sequence"/>
</dbReference>
<dbReference type="GO" id="GO:0007030">
    <property type="term" value="P:Golgi organization"/>
    <property type="evidence" value="ECO:0007669"/>
    <property type="project" value="TreeGrafter"/>
</dbReference>
<evidence type="ECO:0000256" key="4">
    <source>
        <dbReference type="ARBA" id="ARBA00023288"/>
    </source>
</evidence>
<name>A0AAF3F4H6_9BILA</name>
<dbReference type="InterPro" id="IPR019142">
    <property type="entry name" value="Dymeclin"/>
</dbReference>